<dbReference type="RefSeq" id="XP_019637278.1">
    <property type="nucleotide sequence ID" value="XM_019781719.1"/>
</dbReference>
<dbReference type="AlphaFoldDB" id="A0A6P4ZKF0"/>
<dbReference type="Proteomes" id="UP000515135">
    <property type="component" value="Unplaced"/>
</dbReference>
<dbReference type="KEGG" id="bbel:109479730"/>
<evidence type="ECO:0000313" key="1">
    <source>
        <dbReference type="Proteomes" id="UP000515135"/>
    </source>
</evidence>
<gene>
    <name evidence="2" type="primary">LOC109479730</name>
</gene>
<dbReference type="OrthoDB" id="10051448at2759"/>
<protein>
    <submittedName>
        <fullName evidence="2">Uncharacterized protein LOC109479730</fullName>
    </submittedName>
</protein>
<keyword evidence="1" id="KW-1185">Reference proteome</keyword>
<name>A0A6P4ZKF0_BRABE</name>
<dbReference type="GeneID" id="109479730"/>
<accession>A0A6P4ZKF0</accession>
<proteinExistence type="predicted"/>
<organism evidence="1 2">
    <name type="scientific">Branchiostoma belcheri</name>
    <name type="common">Amphioxus</name>
    <dbReference type="NCBI Taxonomy" id="7741"/>
    <lineage>
        <taxon>Eukaryota</taxon>
        <taxon>Metazoa</taxon>
        <taxon>Chordata</taxon>
        <taxon>Cephalochordata</taxon>
        <taxon>Leptocardii</taxon>
        <taxon>Amphioxiformes</taxon>
        <taxon>Branchiostomatidae</taxon>
        <taxon>Branchiostoma</taxon>
    </lineage>
</organism>
<sequence length="238" mass="27718">MSGRKKGDYRAVFSELIDALPGVINLQECVLDFESALWQVLPQLFPHVRLRGCSFHWAQAVWRHAQQLGLQVPYKEDERVHRWLRRLLALPYLPVAAIPQALTELQSKVRESRVLTELAGYVERTWLHSSAWPPRCWSVYGRSIRTNNDVEGWHNRLNQKARKPSLPLYLLIDLLHRESCLVKIHVRLVTEGKLRRHQRAKYRSLQGRLFDEWDNFSGGRKTAKELLEACAKVFGPPV</sequence>
<evidence type="ECO:0000313" key="2">
    <source>
        <dbReference type="RefSeq" id="XP_019637278.1"/>
    </source>
</evidence>
<reference evidence="2" key="1">
    <citation type="submission" date="2025-08" db="UniProtKB">
        <authorList>
            <consortium name="RefSeq"/>
        </authorList>
    </citation>
    <scope>IDENTIFICATION</scope>
    <source>
        <tissue evidence="2">Gonad</tissue>
    </source>
</reference>